<feature type="region of interest" description="Disordered" evidence="9">
    <location>
        <begin position="701"/>
        <end position="720"/>
    </location>
</feature>
<dbReference type="InterPro" id="IPR013783">
    <property type="entry name" value="Ig-like_fold"/>
</dbReference>
<accession>A0A8V0YMN6</accession>
<evidence type="ECO:0000313" key="13">
    <source>
        <dbReference type="Proteomes" id="UP000000539"/>
    </source>
</evidence>
<keyword evidence="6" id="KW-1015">Disulfide bond</keyword>
<dbReference type="Gene3D" id="2.60.40.10">
    <property type="entry name" value="Immunoglobulins"/>
    <property type="match status" value="4"/>
</dbReference>
<dbReference type="RefSeq" id="XP_001234609.6">
    <property type="nucleotide sequence ID" value="XM_001234608.7"/>
</dbReference>
<dbReference type="AlphaFoldDB" id="A0A8V0YMN6"/>
<dbReference type="InterPro" id="IPR048668">
    <property type="entry name" value="IL3RB_N"/>
</dbReference>
<feature type="domain" description="Fibronectin type-III" evidence="11">
    <location>
        <begin position="192"/>
        <end position="292"/>
    </location>
</feature>
<feature type="domain" description="Fibronectin type-III" evidence="11">
    <location>
        <begin position="393"/>
        <end position="495"/>
    </location>
</feature>
<dbReference type="InterPro" id="IPR003961">
    <property type="entry name" value="FN3_dom"/>
</dbReference>
<keyword evidence="4 10" id="KW-1133">Transmembrane helix</keyword>
<dbReference type="SMART" id="SM00060">
    <property type="entry name" value="FN3"/>
    <property type="match status" value="2"/>
</dbReference>
<dbReference type="SUPFAM" id="SSF49265">
    <property type="entry name" value="Fibronectin type III"/>
    <property type="match status" value="4"/>
</dbReference>
<comment type="subcellular location">
    <subcellularLocation>
        <location evidence="1">Membrane</location>
        <topology evidence="1">Single-pass type I membrane protein</topology>
    </subcellularLocation>
</comment>
<dbReference type="CDD" id="cd00063">
    <property type="entry name" value="FN3"/>
    <property type="match status" value="2"/>
</dbReference>
<keyword evidence="8" id="KW-0325">Glycoprotein</keyword>
<dbReference type="PANTHER" id="PTHR23037:SF22">
    <property type="entry name" value="CYTOKINE RECEPTOR COMMON SUBUNIT BETA"/>
    <property type="match status" value="1"/>
</dbReference>
<evidence type="ECO:0000256" key="3">
    <source>
        <dbReference type="ARBA" id="ARBA00022729"/>
    </source>
</evidence>
<organism evidence="12 13">
    <name type="scientific">Gallus gallus</name>
    <name type="common">Chicken</name>
    <dbReference type="NCBI Taxonomy" id="9031"/>
    <lineage>
        <taxon>Eukaryota</taxon>
        <taxon>Metazoa</taxon>
        <taxon>Chordata</taxon>
        <taxon>Craniata</taxon>
        <taxon>Vertebrata</taxon>
        <taxon>Euteleostomi</taxon>
        <taxon>Archelosauria</taxon>
        <taxon>Archosauria</taxon>
        <taxon>Dinosauria</taxon>
        <taxon>Saurischia</taxon>
        <taxon>Theropoda</taxon>
        <taxon>Coelurosauria</taxon>
        <taxon>Aves</taxon>
        <taxon>Neognathae</taxon>
        <taxon>Galloanserae</taxon>
        <taxon>Galliformes</taxon>
        <taxon>Phasianidae</taxon>
        <taxon>Phasianinae</taxon>
        <taxon>Gallus</taxon>
    </lineage>
</organism>
<evidence type="ECO:0000256" key="7">
    <source>
        <dbReference type="ARBA" id="ARBA00023170"/>
    </source>
</evidence>
<dbReference type="Ensembl" id="ENSGALT00010038458.1">
    <property type="protein sequence ID" value="ENSGALP00010022244.1"/>
    <property type="gene ID" value="ENSGALG00010015957.1"/>
</dbReference>
<evidence type="ECO:0000256" key="2">
    <source>
        <dbReference type="ARBA" id="ARBA00022692"/>
    </source>
</evidence>
<dbReference type="Proteomes" id="UP000000539">
    <property type="component" value="Chromosome 1"/>
</dbReference>
<dbReference type="GO" id="GO:0007259">
    <property type="term" value="P:cell surface receptor signaling pathway via JAK-STAT"/>
    <property type="evidence" value="ECO:0000318"/>
    <property type="project" value="GO_Central"/>
</dbReference>
<dbReference type="PROSITE" id="PS50853">
    <property type="entry name" value="FN3"/>
    <property type="match status" value="2"/>
</dbReference>
<reference evidence="12" key="1">
    <citation type="submission" date="2020-11" db="EMBL/GenBank/DDBJ databases">
        <title>Gallus gallus (Chicken) genome, bGalGal1, GRCg7b, maternal haplotype autosomes + Z &amp; W.</title>
        <authorList>
            <person name="Warren W."/>
            <person name="Formenti G."/>
            <person name="Fedrigo O."/>
            <person name="Haase B."/>
            <person name="Mountcastle J."/>
            <person name="Balacco J."/>
            <person name="Tracey A."/>
            <person name="Schneider V."/>
            <person name="Okimoto R."/>
            <person name="Cheng H."/>
            <person name="Hawken R."/>
            <person name="Howe K."/>
            <person name="Jarvis E.D."/>
        </authorList>
    </citation>
    <scope>NUCLEOTIDE SEQUENCE [LARGE SCALE GENOMIC DNA]</scope>
    <source>
        <strain evidence="12">Broiler</strain>
    </source>
</reference>
<dbReference type="GeneID" id="771315"/>
<dbReference type="GO" id="GO:0038043">
    <property type="term" value="P:interleukin-5-mediated signaling pathway"/>
    <property type="evidence" value="ECO:0000318"/>
    <property type="project" value="GO_Central"/>
</dbReference>
<dbReference type="KEGG" id="gga:771315"/>
<evidence type="ECO:0000256" key="1">
    <source>
        <dbReference type="ARBA" id="ARBA00004479"/>
    </source>
</evidence>
<dbReference type="OrthoDB" id="8906725at2759"/>
<dbReference type="OMA" id="LRFCGMY"/>
<evidence type="ECO:0000256" key="6">
    <source>
        <dbReference type="ARBA" id="ARBA00023157"/>
    </source>
</evidence>
<keyword evidence="13" id="KW-1185">Reference proteome</keyword>
<sequence length="982" mass="110850">MEGGLSECHSKTVQRLSSLIQFYFPLQEMKTRSSTVRQKEALAMKTFIFDKNICSKDSMKMMRGFFIFLLNLPVVFSDQAIKESVPMKSLRCHNDYKSLMTCTWKEHSEAHALLGLTLYHTRVTENVSEEMHCEKELGEDLHEASDPYTHWICGKTVKYFGIGVDDYYSFKPQQILEAHLEVHPFQNVQPLPPQNLSIRESSGDFLLTWTSPDGSQGLGSALEYEVAYKREWESWEKAASRLLSNTTRCHLSHLIPGSRYVARVRARPEQGRGFSGHYSEWSTDVSWETPEGGIHPRNLRCLFNGAYLMCSWEVKKVIATSVIFGLFFRPTPASVEKECSPVYEKNLPHVPYVVQSCGIPVSNISSRSQYQVSVRTKTEEKLIEAYKNIKVLPPANVSVELMKSQEYELRWKKHSLRYGFIKQKYQVQFWIHNQYEKTVQTINITNDEPPFIFTDQMLSPSAKYRGRMRAMVNNQDYQGYWSEWSEEFIWETENVLSPVVLPLMLPVIIITLLVVAYCSFKYFLRQKKLWEEKIPNPSKSLLIQSYLKKVSLGNRHASSQLDVNKCSLAENMDQPSFLQVVDRQTKTLAEPPEAQTERTEVSSAALDPQNPYHALNVPEHAPVVCPSQIPGHSFSVSRTNGADASITSQTAITCFAFNGPYLYSPVMSSQPEMHQTLEVTSNPMGKQEKAVSLQYVTLPDKASPQAAQRQEQPGAGPLQPFLLPDQKEVMRYLNDEKEVSPLPTTCEKSTDVRTEEQKSPEAPGCPTFLQQCPLEYITTDRLLLPSDSDTTHLPLVTAGGKPCDPQEPQLSSDCSCHEVSPGKFGVTLPPSGQISVSPEMHLDAFGDYLDVHSGLHGPSELSKISLPFQQKGSPLPKEQPLSEGNLVVLNPDSTEPVFLCQVGDYCFHSLKSGEKTCMSQGYPQIKKPSEGRTAPGKSVPDDESIIGKEADVSKMQAIQLFKSLKSDDYFSWQQSLRITEIC</sequence>
<dbReference type="GO" id="GO:0016064">
    <property type="term" value="P:immunoglobulin mediated immune response"/>
    <property type="evidence" value="ECO:0000318"/>
    <property type="project" value="GO_Central"/>
</dbReference>
<evidence type="ECO:0000256" key="4">
    <source>
        <dbReference type="ARBA" id="ARBA00022989"/>
    </source>
</evidence>
<evidence type="ECO:0000259" key="11">
    <source>
        <dbReference type="PROSITE" id="PS50853"/>
    </source>
</evidence>
<gene>
    <name evidence="12" type="primary">CRCBL</name>
</gene>
<keyword evidence="5 10" id="KW-0472">Membrane</keyword>
<dbReference type="GO" id="GO:0009897">
    <property type="term" value="C:external side of plasma membrane"/>
    <property type="evidence" value="ECO:0000318"/>
    <property type="project" value="GO_Central"/>
</dbReference>
<dbReference type="CTD" id="771315"/>
<dbReference type="GO" id="GO:0070665">
    <property type="term" value="P:positive regulation of leukocyte proliferation"/>
    <property type="evidence" value="ECO:0000318"/>
    <property type="project" value="GO_Central"/>
</dbReference>
<dbReference type="GO" id="GO:0038157">
    <property type="term" value="P:granulocyte-macrophage colony-stimulating factor signaling pathway"/>
    <property type="evidence" value="ECO:0000318"/>
    <property type="project" value="GO_Central"/>
</dbReference>
<reference evidence="12" key="3">
    <citation type="submission" date="2025-09" db="UniProtKB">
        <authorList>
            <consortium name="Ensembl"/>
        </authorList>
    </citation>
    <scope>IDENTIFICATION</scope>
    <source>
        <strain evidence="12">broiler</strain>
    </source>
</reference>
<dbReference type="GO" id="GO:0004896">
    <property type="term" value="F:cytokine receptor activity"/>
    <property type="evidence" value="ECO:0000318"/>
    <property type="project" value="GO_Central"/>
</dbReference>
<evidence type="ECO:0000313" key="12">
    <source>
        <dbReference type="Ensembl" id="ENSGALP00010022244.1"/>
    </source>
</evidence>
<evidence type="ECO:0000256" key="9">
    <source>
        <dbReference type="SAM" id="MobiDB-lite"/>
    </source>
</evidence>
<reference evidence="12" key="2">
    <citation type="submission" date="2025-08" db="UniProtKB">
        <authorList>
            <consortium name="Ensembl"/>
        </authorList>
    </citation>
    <scope>IDENTIFICATION</scope>
    <source>
        <strain evidence="12">broiler</strain>
    </source>
</reference>
<evidence type="ECO:0000256" key="8">
    <source>
        <dbReference type="ARBA" id="ARBA00023180"/>
    </source>
</evidence>
<keyword evidence="3" id="KW-0732">Signal</keyword>
<protein>
    <recommendedName>
        <fullName evidence="11">Fibronectin type-III domain-containing protein</fullName>
    </recommendedName>
</protein>
<dbReference type="GO" id="GO:0038156">
    <property type="term" value="P:interleukin-3-mediated signaling pathway"/>
    <property type="evidence" value="ECO:0000318"/>
    <property type="project" value="GO_Central"/>
</dbReference>
<keyword evidence="7" id="KW-0675">Receptor</keyword>
<dbReference type="SMR" id="A0A8V0YMN6"/>
<dbReference type="GeneTree" id="ENSGT00510000048963"/>
<dbReference type="InterPro" id="IPR036116">
    <property type="entry name" value="FN3_sf"/>
</dbReference>
<proteinExistence type="predicted"/>
<keyword evidence="2 10" id="KW-0812">Transmembrane</keyword>
<evidence type="ECO:0000256" key="10">
    <source>
        <dbReference type="SAM" id="Phobius"/>
    </source>
</evidence>
<name>A0A8V0YMN6_CHICK</name>
<evidence type="ECO:0000256" key="5">
    <source>
        <dbReference type="ARBA" id="ARBA00023136"/>
    </source>
</evidence>
<dbReference type="PANTHER" id="PTHR23037">
    <property type="entry name" value="CYTOKINE RECEPTOR"/>
    <property type="match status" value="1"/>
</dbReference>
<feature type="transmembrane region" description="Helical" evidence="10">
    <location>
        <begin position="503"/>
        <end position="524"/>
    </location>
</feature>
<feature type="region of interest" description="Disordered" evidence="9">
    <location>
        <begin position="589"/>
        <end position="613"/>
    </location>
</feature>
<dbReference type="FunCoup" id="A0A8V0YMN6">
    <property type="interactions" value="245"/>
</dbReference>
<dbReference type="Pfam" id="PF00041">
    <property type="entry name" value="fn3"/>
    <property type="match status" value="1"/>
</dbReference>
<feature type="region of interest" description="Disordered" evidence="9">
    <location>
        <begin position="921"/>
        <end position="943"/>
    </location>
</feature>
<dbReference type="Pfam" id="PF21460">
    <property type="entry name" value="IL3Rb_N"/>
    <property type="match status" value="1"/>
</dbReference>